<dbReference type="RefSeq" id="WP_344154858.1">
    <property type="nucleotide sequence ID" value="NZ_BAAAQR010000011.1"/>
</dbReference>
<protein>
    <recommendedName>
        <fullName evidence="7">RDD domain-containing protein</fullName>
    </recommendedName>
</protein>
<dbReference type="InterPro" id="IPR051791">
    <property type="entry name" value="Pra-immunoreactive"/>
</dbReference>
<name>A0ABN3A0U3_9ACTN</name>
<dbReference type="Pfam" id="PF06271">
    <property type="entry name" value="RDD"/>
    <property type="match status" value="1"/>
</dbReference>
<evidence type="ECO:0000256" key="5">
    <source>
        <dbReference type="ARBA" id="ARBA00023136"/>
    </source>
</evidence>
<feature type="transmembrane region" description="Helical" evidence="6">
    <location>
        <begin position="31"/>
        <end position="51"/>
    </location>
</feature>
<sequence length="176" mass="18031">MTDQTPQPGPGTGTRPGELLDRFLARLVDGILLAVVDGVVVTGIVVGAVMGDSSGLYYGASGYAASAVSAVLGAALYLGYFGYLESTRGQSVGKMVMKLRVLGPQGGNPTLEQSLRRNCWVAFGVLGVVPVIGGLVGGIASLVAVVMIAVGINSDTVNRQAWHDRFAGGTHVVKEG</sequence>
<evidence type="ECO:0000259" key="7">
    <source>
        <dbReference type="Pfam" id="PF06271"/>
    </source>
</evidence>
<evidence type="ECO:0000256" key="1">
    <source>
        <dbReference type="ARBA" id="ARBA00004651"/>
    </source>
</evidence>
<keyword evidence="2" id="KW-1003">Cell membrane</keyword>
<evidence type="ECO:0000256" key="2">
    <source>
        <dbReference type="ARBA" id="ARBA00022475"/>
    </source>
</evidence>
<evidence type="ECO:0000256" key="4">
    <source>
        <dbReference type="ARBA" id="ARBA00022989"/>
    </source>
</evidence>
<evidence type="ECO:0000313" key="8">
    <source>
        <dbReference type="EMBL" id="GAA2151477.1"/>
    </source>
</evidence>
<dbReference type="EMBL" id="BAAAQR010000011">
    <property type="protein sequence ID" value="GAA2151477.1"/>
    <property type="molecule type" value="Genomic_DNA"/>
</dbReference>
<evidence type="ECO:0000256" key="6">
    <source>
        <dbReference type="SAM" id="Phobius"/>
    </source>
</evidence>
<feature type="transmembrane region" description="Helical" evidence="6">
    <location>
        <begin position="63"/>
        <end position="84"/>
    </location>
</feature>
<keyword evidence="4 6" id="KW-1133">Transmembrane helix</keyword>
<evidence type="ECO:0000256" key="3">
    <source>
        <dbReference type="ARBA" id="ARBA00022692"/>
    </source>
</evidence>
<dbReference type="Proteomes" id="UP001501771">
    <property type="component" value="Unassembled WGS sequence"/>
</dbReference>
<keyword evidence="3 6" id="KW-0812">Transmembrane</keyword>
<comment type="caution">
    <text evidence="8">The sequence shown here is derived from an EMBL/GenBank/DDBJ whole genome shotgun (WGS) entry which is preliminary data.</text>
</comment>
<dbReference type="InterPro" id="IPR010432">
    <property type="entry name" value="RDD"/>
</dbReference>
<gene>
    <name evidence="8" type="ORF">GCM10009844_33730</name>
</gene>
<dbReference type="PANTHER" id="PTHR36115">
    <property type="entry name" value="PROLINE-RICH ANTIGEN HOMOLOG-RELATED"/>
    <property type="match status" value="1"/>
</dbReference>
<dbReference type="PANTHER" id="PTHR36115:SF4">
    <property type="entry name" value="MEMBRANE PROTEIN"/>
    <property type="match status" value="1"/>
</dbReference>
<accession>A0ABN3A0U3</accession>
<keyword evidence="5 6" id="KW-0472">Membrane</keyword>
<feature type="transmembrane region" description="Helical" evidence="6">
    <location>
        <begin position="119"/>
        <end position="152"/>
    </location>
</feature>
<organism evidence="8 9">
    <name type="scientific">Nocardioides koreensis</name>
    <dbReference type="NCBI Taxonomy" id="433651"/>
    <lineage>
        <taxon>Bacteria</taxon>
        <taxon>Bacillati</taxon>
        <taxon>Actinomycetota</taxon>
        <taxon>Actinomycetes</taxon>
        <taxon>Propionibacteriales</taxon>
        <taxon>Nocardioidaceae</taxon>
        <taxon>Nocardioides</taxon>
    </lineage>
</organism>
<proteinExistence type="predicted"/>
<keyword evidence="9" id="KW-1185">Reference proteome</keyword>
<evidence type="ECO:0000313" key="9">
    <source>
        <dbReference type="Proteomes" id="UP001501771"/>
    </source>
</evidence>
<comment type="subcellular location">
    <subcellularLocation>
        <location evidence="1">Cell membrane</location>
        <topology evidence="1">Multi-pass membrane protein</topology>
    </subcellularLocation>
</comment>
<reference evidence="8 9" key="1">
    <citation type="journal article" date="2019" name="Int. J. Syst. Evol. Microbiol.">
        <title>The Global Catalogue of Microorganisms (GCM) 10K type strain sequencing project: providing services to taxonomists for standard genome sequencing and annotation.</title>
        <authorList>
            <consortium name="The Broad Institute Genomics Platform"/>
            <consortium name="The Broad Institute Genome Sequencing Center for Infectious Disease"/>
            <person name="Wu L."/>
            <person name="Ma J."/>
        </authorList>
    </citation>
    <scope>NUCLEOTIDE SEQUENCE [LARGE SCALE GENOMIC DNA]</scope>
    <source>
        <strain evidence="8 9">JCM 16022</strain>
    </source>
</reference>
<feature type="domain" description="RDD" evidence="7">
    <location>
        <begin position="18"/>
        <end position="168"/>
    </location>
</feature>